<protein>
    <submittedName>
        <fullName evidence="1">Uncharacterized protein</fullName>
    </submittedName>
</protein>
<evidence type="ECO:0000313" key="1">
    <source>
        <dbReference type="EMBL" id="PXX97745.1"/>
    </source>
</evidence>
<reference evidence="1 2" key="1">
    <citation type="submission" date="2018-05" db="EMBL/GenBank/DDBJ databases">
        <title>Marinifilum breve JC075T sp. nov., a marine bacterium isolated from Yongle Blue Hole in the South China Sea.</title>
        <authorList>
            <person name="Fu T."/>
        </authorList>
    </citation>
    <scope>NUCLEOTIDE SEQUENCE [LARGE SCALE GENOMIC DNA]</scope>
    <source>
        <strain evidence="1 2">JC075</strain>
    </source>
</reference>
<comment type="caution">
    <text evidence="1">The sequence shown here is derived from an EMBL/GenBank/DDBJ whole genome shotgun (WGS) entry which is preliminary data.</text>
</comment>
<dbReference type="AlphaFoldDB" id="A0A2V3ZTI6"/>
<dbReference type="InterPro" id="IPR038299">
    <property type="entry name" value="DAO_C_sf"/>
</dbReference>
<sequence length="434" mass="50493">MVDSSSFSIENRQKFLEEATGNKFDFVFTSCGFKEALFCLIASGLGFRCALFCEHDFENVLHTVVDTKDAGKKSIISLRERFPHLILPDEYLHIQKEKKRFSGLFSNTIKEKDLPRYEPTLQLSDGALVSLEREFKINANRLLISIIKSAVDNGVCILNHVNCDLGNEGELIISDRLNLIENSYSIHYDKLVQFSNPDNEQRTELHIYLNKKGLFLKRSVKFRVEDKLVRLIRYQDHFLLICESDNMNLDFVKKVLDELSSMFVHEISFNEDDIISSQIVSVDSKANLKDQLSALEKYCKQYLNVSGSEFVERLHKFSVIDSHFEGRKEIQELIEFADFKYDEAKQTGIDPISFKNVFYRFGSESEQLTELAYEWRAKYGPGEKLWQNVQLWYLYKHEMICSMNDYYARINSIDKTNPSSLSIDEEVMNKCLFV</sequence>
<dbReference type="OrthoDB" id="1111125at2"/>
<proteinExistence type="predicted"/>
<dbReference type="Gene3D" id="1.10.8.870">
    <property type="entry name" value="Alpha-glycerophosphate oxidase, cap domain"/>
    <property type="match status" value="1"/>
</dbReference>
<dbReference type="RefSeq" id="WP_110362040.1">
    <property type="nucleotide sequence ID" value="NZ_QFLI01000009.1"/>
</dbReference>
<organism evidence="1 2">
    <name type="scientific">Marinifilum breve</name>
    <dbReference type="NCBI Taxonomy" id="2184082"/>
    <lineage>
        <taxon>Bacteria</taxon>
        <taxon>Pseudomonadati</taxon>
        <taxon>Bacteroidota</taxon>
        <taxon>Bacteroidia</taxon>
        <taxon>Marinilabiliales</taxon>
        <taxon>Marinifilaceae</taxon>
    </lineage>
</organism>
<dbReference type="EMBL" id="QFLI01000009">
    <property type="protein sequence ID" value="PXX97745.1"/>
    <property type="molecule type" value="Genomic_DNA"/>
</dbReference>
<accession>A0A2V3ZTI6</accession>
<gene>
    <name evidence="1" type="ORF">DF185_17395</name>
</gene>
<keyword evidence="2" id="KW-1185">Reference proteome</keyword>
<name>A0A2V3ZTI6_9BACT</name>
<dbReference type="Proteomes" id="UP000248079">
    <property type="component" value="Unassembled WGS sequence"/>
</dbReference>
<evidence type="ECO:0000313" key="2">
    <source>
        <dbReference type="Proteomes" id="UP000248079"/>
    </source>
</evidence>